<dbReference type="GO" id="GO:0016226">
    <property type="term" value="P:iron-sulfur cluster assembly"/>
    <property type="evidence" value="ECO:0007669"/>
    <property type="project" value="InterPro"/>
</dbReference>
<comment type="function">
    <text evidence="6">Binds and transfers iron-sulfur (Fe-S) clusters to target apoproteins. Can hydrolyze ATP.</text>
</comment>
<sequence length="397" mass="41662">MFRRKQRQSGSLEDRIRAALGNPDWLQGVRVQDNERVTLILDGDPEDLEASEARRIEAEARVMNVAGVTEVRAMLTAERAAGSTPQSNAHTHTASSTGEPKPGHRRVSKGARLSDDAITQGQPGQPTTDRIPGISRILVVASAKGGVGKSTVAVNLAAAFAKLGLKTGLLDADIYGPSAPTMLGTGDASPETDAAGKLIPVEAHGIRSLSIGYLSDPDAPMIWRGPIVMSAITQMLNDAAWGTPEDPLDLLIIDTPPGTGDAQLAIAQKVPVTAAVLVTTPQEVALADVRRGAAMFAKTAVPVLGVVETMSWFEDPAGNRHHLMGQGGGKTIAEALGLPLLAELPILNEIREGGDMGRPAALGDGPSAKLFHELSRSVALNLDSLQTKAPPRIIFED</sequence>
<keyword evidence="1 6" id="KW-0479">Metal-binding</keyword>
<evidence type="ECO:0000256" key="7">
    <source>
        <dbReference type="SAM" id="MobiDB-lite"/>
    </source>
</evidence>
<keyword evidence="2 6" id="KW-0547">Nucleotide-binding</keyword>
<comment type="similarity">
    <text evidence="6">Belongs to the Mrp/NBP35 ATP-binding proteins family.</text>
</comment>
<proteinExistence type="inferred from homology"/>
<evidence type="ECO:0000313" key="9">
    <source>
        <dbReference type="Proteomes" id="UP000265431"/>
    </source>
</evidence>
<evidence type="ECO:0000256" key="2">
    <source>
        <dbReference type="ARBA" id="ARBA00022741"/>
    </source>
</evidence>
<organism evidence="8 9">
    <name type="scientific">Henriciella barbarensis</name>
    <dbReference type="NCBI Taxonomy" id="86342"/>
    <lineage>
        <taxon>Bacteria</taxon>
        <taxon>Pseudomonadati</taxon>
        <taxon>Pseudomonadota</taxon>
        <taxon>Alphaproteobacteria</taxon>
        <taxon>Hyphomonadales</taxon>
        <taxon>Hyphomonadaceae</taxon>
        <taxon>Henriciella</taxon>
    </lineage>
</organism>
<feature type="binding site" evidence="6">
    <location>
        <begin position="143"/>
        <end position="150"/>
    </location>
    <ligand>
        <name>ATP</name>
        <dbReference type="ChEBI" id="CHEBI:30616"/>
    </ligand>
</feature>
<keyword evidence="4 6" id="KW-0408">Iron</keyword>
<comment type="caution">
    <text evidence="8">The sequence shown here is derived from an EMBL/GenBank/DDBJ whole genome shotgun (WGS) entry which is preliminary data.</text>
</comment>
<dbReference type="PANTHER" id="PTHR42961">
    <property type="entry name" value="IRON-SULFUR PROTEIN NUBPL"/>
    <property type="match status" value="1"/>
</dbReference>
<gene>
    <name evidence="8" type="ORF">D1224_13340</name>
</gene>
<evidence type="ECO:0000256" key="3">
    <source>
        <dbReference type="ARBA" id="ARBA00022840"/>
    </source>
</evidence>
<feature type="region of interest" description="Disordered" evidence="7">
    <location>
        <begin position="79"/>
        <end position="130"/>
    </location>
</feature>
<dbReference type="PANTHER" id="PTHR42961:SF2">
    <property type="entry name" value="IRON-SULFUR PROTEIN NUBPL"/>
    <property type="match status" value="1"/>
</dbReference>
<dbReference type="InterPro" id="IPR027417">
    <property type="entry name" value="P-loop_NTPase"/>
</dbReference>
<comment type="subunit">
    <text evidence="6">Homodimer.</text>
</comment>
<feature type="compositionally biased region" description="Polar residues" evidence="7">
    <location>
        <begin position="117"/>
        <end position="128"/>
    </location>
</feature>
<dbReference type="RefSeq" id="WP_119380448.1">
    <property type="nucleotide sequence ID" value="NZ_QWGB01000009.1"/>
</dbReference>
<keyword evidence="6" id="KW-0378">Hydrolase</keyword>
<dbReference type="InterPro" id="IPR044304">
    <property type="entry name" value="NUBPL-like"/>
</dbReference>
<evidence type="ECO:0000256" key="6">
    <source>
        <dbReference type="HAMAP-Rule" id="MF_02040"/>
    </source>
</evidence>
<protein>
    <recommendedName>
        <fullName evidence="6">Iron-sulfur cluster carrier protein</fullName>
    </recommendedName>
</protein>
<dbReference type="GO" id="GO:0051539">
    <property type="term" value="F:4 iron, 4 sulfur cluster binding"/>
    <property type="evidence" value="ECO:0007669"/>
    <property type="project" value="TreeGrafter"/>
</dbReference>
<dbReference type="GO" id="GO:0140663">
    <property type="term" value="F:ATP-dependent FeS chaperone activity"/>
    <property type="evidence" value="ECO:0007669"/>
    <property type="project" value="InterPro"/>
</dbReference>
<dbReference type="Gene3D" id="3.40.50.300">
    <property type="entry name" value="P-loop containing nucleotide triphosphate hydrolases"/>
    <property type="match status" value="1"/>
</dbReference>
<reference evidence="8 9" key="1">
    <citation type="submission" date="2018-08" db="EMBL/GenBank/DDBJ databases">
        <title>Henriciella mobilis sp. nov., isolated from seawater.</title>
        <authorList>
            <person name="Cheng H."/>
            <person name="Wu Y.-H."/>
            <person name="Xu X.-W."/>
            <person name="Guo L.-L."/>
        </authorList>
    </citation>
    <scope>NUCLEOTIDE SEQUENCE [LARGE SCALE GENOMIC DNA]</scope>
    <source>
        <strain evidence="8 9">CCUG66934</strain>
    </source>
</reference>
<evidence type="ECO:0000256" key="1">
    <source>
        <dbReference type="ARBA" id="ARBA00022723"/>
    </source>
</evidence>
<accession>A0A399QQV2</accession>
<dbReference type="EMBL" id="QWGB01000009">
    <property type="protein sequence ID" value="RIJ21296.1"/>
    <property type="molecule type" value="Genomic_DNA"/>
</dbReference>
<keyword evidence="9" id="KW-1185">Reference proteome</keyword>
<keyword evidence="3 6" id="KW-0067">ATP-binding</keyword>
<dbReference type="HAMAP" id="MF_02040">
    <property type="entry name" value="Mrp_NBP35"/>
    <property type="match status" value="1"/>
</dbReference>
<evidence type="ECO:0000256" key="4">
    <source>
        <dbReference type="ARBA" id="ARBA00023004"/>
    </source>
</evidence>
<evidence type="ECO:0000256" key="5">
    <source>
        <dbReference type="ARBA" id="ARBA00023014"/>
    </source>
</evidence>
<dbReference type="Pfam" id="PF10609">
    <property type="entry name" value="ParA"/>
    <property type="match status" value="1"/>
</dbReference>
<dbReference type="CDD" id="cd02037">
    <property type="entry name" value="Mrp_NBP35"/>
    <property type="match status" value="1"/>
</dbReference>
<dbReference type="GO" id="GO:0005524">
    <property type="term" value="F:ATP binding"/>
    <property type="evidence" value="ECO:0007669"/>
    <property type="project" value="UniProtKB-UniRule"/>
</dbReference>
<dbReference type="FunFam" id="3.40.50.300:FF:001119">
    <property type="entry name" value="Iron-sulfur cluster carrier protein"/>
    <property type="match status" value="1"/>
</dbReference>
<evidence type="ECO:0000313" key="8">
    <source>
        <dbReference type="EMBL" id="RIJ21296.1"/>
    </source>
</evidence>
<dbReference type="Proteomes" id="UP000265431">
    <property type="component" value="Unassembled WGS sequence"/>
</dbReference>
<keyword evidence="5 6" id="KW-0411">Iron-sulfur</keyword>
<name>A0A399QQV2_9PROT</name>
<dbReference type="InterPro" id="IPR033756">
    <property type="entry name" value="YlxH/NBP35"/>
</dbReference>
<feature type="compositionally biased region" description="Polar residues" evidence="7">
    <location>
        <begin position="83"/>
        <end position="98"/>
    </location>
</feature>
<dbReference type="GO" id="GO:0016887">
    <property type="term" value="F:ATP hydrolysis activity"/>
    <property type="evidence" value="ECO:0007669"/>
    <property type="project" value="UniProtKB-UniRule"/>
</dbReference>
<dbReference type="GO" id="GO:0046872">
    <property type="term" value="F:metal ion binding"/>
    <property type="evidence" value="ECO:0007669"/>
    <property type="project" value="UniProtKB-KW"/>
</dbReference>
<dbReference type="OrthoDB" id="9809679at2"/>
<dbReference type="InterPro" id="IPR019591">
    <property type="entry name" value="Mrp/NBP35_ATP-bd"/>
</dbReference>
<dbReference type="SUPFAM" id="SSF52540">
    <property type="entry name" value="P-loop containing nucleoside triphosphate hydrolases"/>
    <property type="match status" value="1"/>
</dbReference>
<dbReference type="AlphaFoldDB" id="A0A399QQV2"/>